<comment type="similarity">
    <text evidence="2">Belongs to the TspO/BZRP family.</text>
</comment>
<accession>A0A6C0IQ03</accession>
<evidence type="ECO:0000256" key="4">
    <source>
        <dbReference type="ARBA" id="ARBA00022989"/>
    </source>
</evidence>
<dbReference type="GO" id="GO:0033013">
    <property type="term" value="P:tetrapyrrole metabolic process"/>
    <property type="evidence" value="ECO:0007669"/>
    <property type="project" value="UniProtKB-ARBA"/>
</dbReference>
<dbReference type="PANTHER" id="PTHR10057:SF0">
    <property type="entry name" value="TRANSLOCATOR PROTEIN"/>
    <property type="match status" value="1"/>
</dbReference>
<dbReference type="EMBL" id="MN740209">
    <property type="protein sequence ID" value="QHT93603.1"/>
    <property type="molecule type" value="Genomic_DNA"/>
</dbReference>
<name>A0A6C0IQ03_9ZZZZ</name>
<feature type="transmembrane region" description="Helical" evidence="6">
    <location>
        <begin position="85"/>
        <end position="105"/>
    </location>
</feature>
<dbReference type="FunFam" id="1.20.1260.100:FF:000001">
    <property type="entry name" value="translocator protein 2"/>
    <property type="match status" value="1"/>
</dbReference>
<evidence type="ECO:0008006" key="8">
    <source>
        <dbReference type="Google" id="ProtNLM"/>
    </source>
</evidence>
<feature type="transmembrane region" description="Helical" evidence="6">
    <location>
        <begin position="21"/>
        <end position="39"/>
    </location>
</feature>
<dbReference type="GO" id="GO:0016020">
    <property type="term" value="C:membrane"/>
    <property type="evidence" value="ECO:0007669"/>
    <property type="project" value="UniProtKB-SubCell"/>
</dbReference>
<protein>
    <recommendedName>
        <fullName evidence="8">TspO/MBR family protein</fullName>
    </recommendedName>
</protein>
<organism evidence="7">
    <name type="scientific">viral metagenome</name>
    <dbReference type="NCBI Taxonomy" id="1070528"/>
    <lineage>
        <taxon>unclassified sequences</taxon>
        <taxon>metagenomes</taxon>
        <taxon>organismal metagenomes</taxon>
    </lineage>
</organism>
<keyword evidence="3 6" id="KW-0812">Transmembrane</keyword>
<evidence type="ECO:0000256" key="2">
    <source>
        <dbReference type="ARBA" id="ARBA00007524"/>
    </source>
</evidence>
<evidence type="ECO:0000313" key="7">
    <source>
        <dbReference type="EMBL" id="QHT93603.1"/>
    </source>
</evidence>
<keyword evidence="5 6" id="KW-0472">Membrane</keyword>
<dbReference type="Pfam" id="PF03073">
    <property type="entry name" value="TspO_MBR"/>
    <property type="match status" value="1"/>
</dbReference>
<comment type="subcellular location">
    <subcellularLocation>
        <location evidence="1">Membrane</location>
        <topology evidence="1">Multi-pass membrane protein</topology>
    </subcellularLocation>
</comment>
<dbReference type="InterPro" id="IPR038330">
    <property type="entry name" value="TspO/MBR-related_sf"/>
</dbReference>
<dbReference type="InterPro" id="IPR004307">
    <property type="entry name" value="TspO_MBR"/>
</dbReference>
<evidence type="ECO:0000256" key="6">
    <source>
        <dbReference type="SAM" id="Phobius"/>
    </source>
</evidence>
<reference evidence="7" key="1">
    <citation type="journal article" date="2020" name="Nature">
        <title>Giant virus diversity and host interactions through global metagenomics.</title>
        <authorList>
            <person name="Schulz F."/>
            <person name="Roux S."/>
            <person name="Paez-Espino D."/>
            <person name="Jungbluth S."/>
            <person name="Walsh D.A."/>
            <person name="Denef V.J."/>
            <person name="McMahon K.D."/>
            <person name="Konstantinidis K.T."/>
            <person name="Eloe-Fadrosh E.A."/>
            <person name="Kyrpides N.C."/>
            <person name="Woyke T."/>
        </authorList>
    </citation>
    <scope>NUCLEOTIDE SEQUENCE</scope>
    <source>
        <strain evidence="7">GVMAG-M-3300024252-29</strain>
    </source>
</reference>
<dbReference type="Gene3D" id="1.20.1260.100">
    <property type="entry name" value="TspO/MBR protein"/>
    <property type="match status" value="1"/>
</dbReference>
<keyword evidence="4 6" id="KW-1133">Transmembrane helix</keyword>
<dbReference type="CDD" id="cd15904">
    <property type="entry name" value="TSPO_MBR"/>
    <property type="match status" value="1"/>
</dbReference>
<feature type="transmembrane region" description="Helical" evidence="6">
    <location>
        <begin position="111"/>
        <end position="134"/>
    </location>
</feature>
<evidence type="ECO:0000256" key="1">
    <source>
        <dbReference type="ARBA" id="ARBA00004141"/>
    </source>
</evidence>
<feature type="transmembrane region" description="Helical" evidence="6">
    <location>
        <begin position="59"/>
        <end position="78"/>
    </location>
</feature>
<sequence length="144" mass="17115">MTANKKWYTSLNKSPLTPPSWVFGLVWPILYVLMFISTVRVWKSDKCIQNSIWNGPCKIVYFFLIHLIFNFSWTYLFFRLKRPDLALVDLTIMILFVITITIGYMKYDLLAGILFLPYLIWSLFALYLNSYIVLHRALNKEKTQ</sequence>
<evidence type="ECO:0000256" key="5">
    <source>
        <dbReference type="ARBA" id="ARBA00023136"/>
    </source>
</evidence>
<dbReference type="AlphaFoldDB" id="A0A6C0IQ03"/>
<proteinExistence type="inferred from homology"/>
<evidence type="ECO:0000256" key="3">
    <source>
        <dbReference type="ARBA" id="ARBA00022692"/>
    </source>
</evidence>
<dbReference type="PIRSF" id="PIRSF005859">
    <property type="entry name" value="PBR"/>
    <property type="match status" value="1"/>
</dbReference>
<dbReference type="PANTHER" id="PTHR10057">
    <property type="entry name" value="PERIPHERAL-TYPE BENZODIAZEPINE RECEPTOR"/>
    <property type="match status" value="1"/>
</dbReference>